<protein>
    <submittedName>
        <fullName evidence="2">Uncharacterized protein</fullName>
    </submittedName>
</protein>
<dbReference type="Proteomes" id="UP001159428">
    <property type="component" value="Unassembled WGS sequence"/>
</dbReference>
<dbReference type="PANTHER" id="PTHR33887">
    <property type="entry name" value="PB1 DOMAIN-CONTAINING PROTEIN"/>
    <property type="match status" value="1"/>
</dbReference>
<comment type="caution">
    <text evidence="2">The sequence shown here is derived from an EMBL/GenBank/DDBJ whole genome shotgun (WGS) entry which is preliminary data.</text>
</comment>
<evidence type="ECO:0000313" key="2">
    <source>
        <dbReference type="EMBL" id="CAH3121826.1"/>
    </source>
</evidence>
<feature type="compositionally biased region" description="Polar residues" evidence="1">
    <location>
        <begin position="132"/>
        <end position="143"/>
    </location>
</feature>
<reference evidence="2 3" key="1">
    <citation type="submission" date="2022-05" db="EMBL/GenBank/DDBJ databases">
        <authorList>
            <consortium name="Genoscope - CEA"/>
            <person name="William W."/>
        </authorList>
    </citation>
    <scope>NUCLEOTIDE SEQUENCE [LARGE SCALE GENOMIC DNA]</scope>
</reference>
<feature type="compositionally biased region" description="Low complexity" evidence="1">
    <location>
        <begin position="150"/>
        <end position="162"/>
    </location>
</feature>
<dbReference type="PANTHER" id="PTHR33887:SF5">
    <property type="entry name" value="PB1 DOMAIN-CONTAINING PROTEIN"/>
    <property type="match status" value="1"/>
</dbReference>
<evidence type="ECO:0000313" key="3">
    <source>
        <dbReference type="Proteomes" id="UP001159428"/>
    </source>
</evidence>
<dbReference type="InterPro" id="IPR039471">
    <property type="entry name" value="CXorf65-like"/>
</dbReference>
<proteinExistence type="predicted"/>
<keyword evidence="3" id="KW-1185">Reference proteome</keyword>
<gene>
    <name evidence="2" type="ORF">PMEA_00008835</name>
</gene>
<dbReference type="Pfam" id="PF15874">
    <property type="entry name" value="Il2rg"/>
    <property type="match status" value="1"/>
</dbReference>
<feature type="region of interest" description="Disordered" evidence="1">
    <location>
        <begin position="132"/>
        <end position="170"/>
    </location>
</feature>
<sequence>MSFITIHFGDNQKLFFNLLCPTVILYKNIKLRCGCEKQALIDIADENGSLKTIYERPPDQYASQYLQGRANFVLLKVLKKIDAISGKEVSSFEPLLNNVTEVYPDLMAKVHNYRINPDVGLPIQSFNQIPLMKSSQQARSKSTARGLGGPSISPRSPASRAGSVGGVGLPSVTKIKSSVRVSK</sequence>
<dbReference type="EMBL" id="CALNXJ010000018">
    <property type="protein sequence ID" value="CAH3121826.1"/>
    <property type="molecule type" value="Genomic_DNA"/>
</dbReference>
<dbReference type="AlphaFoldDB" id="A0AAU9WQJ3"/>
<evidence type="ECO:0000256" key="1">
    <source>
        <dbReference type="SAM" id="MobiDB-lite"/>
    </source>
</evidence>
<accession>A0AAU9WQJ3</accession>
<organism evidence="2 3">
    <name type="scientific">Pocillopora meandrina</name>
    <dbReference type="NCBI Taxonomy" id="46732"/>
    <lineage>
        <taxon>Eukaryota</taxon>
        <taxon>Metazoa</taxon>
        <taxon>Cnidaria</taxon>
        <taxon>Anthozoa</taxon>
        <taxon>Hexacorallia</taxon>
        <taxon>Scleractinia</taxon>
        <taxon>Astrocoeniina</taxon>
        <taxon>Pocilloporidae</taxon>
        <taxon>Pocillopora</taxon>
    </lineage>
</organism>
<name>A0AAU9WQJ3_9CNID</name>